<protein>
    <recommendedName>
        <fullName evidence="4">GNAT family N-acetyltransferase</fullName>
    </recommendedName>
</protein>
<keyword evidence="2" id="KW-0614">Plasmid</keyword>
<dbReference type="SUPFAM" id="SSF55729">
    <property type="entry name" value="Acyl-CoA N-acyltransferases (Nat)"/>
    <property type="match status" value="1"/>
</dbReference>
<evidence type="ECO:0000256" key="1">
    <source>
        <dbReference type="SAM" id="MobiDB-lite"/>
    </source>
</evidence>
<dbReference type="Proteomes" id="UP000092691">
    <property type="component" value="Plasmid unnamed1"/>
</dbReference>
<reference evidence="2 3" key="1">
    <citation type="submission" date="2016-06" db="EMBL/GenBank/DDBJ databases">
        <title>Microsymbionts genomes from the relict species Vavilovia formosa.</title>
        <authorList>
            <person name="Chirak E."/>
            <person name="Kimeklis A."/>
            <person name="Andronov E."/>
        </authorList>
    </citation>
    <scope>NUCLEOTIDE SEQUENCE [LARGE SCALE GENOMIC DNA]</scope>
    <source>
        <strain evidence="2 3">Vaf10</strain>
        <plasmid evidence="3">Plasmid unnamed1</plasmid>
    </source>
</reference>
<feature type="region of interest" description="Disordered" evidence="1">
    <location>
        <begin position="1"/>
        <end position="33"/>
    </location>
</feature>
<organism evidence="2 3">
    <name type="scientific">Rhizobium leguminosarum</name>
    <dbReference type="NCBI Taxonomy" id="384"/>
    <lineage>
        <taxon>Bacteria</taxon>
        <taxon>Pseudomonadati</taxon>
        <taxon>Pseudomonadota</taxon>
        <taxon>Alphaproteobacteria</taxon>
        <taxon>Hyphomicrobiales</taxon>
        <taxon>Rhizobiaceae</taxon>
        <taxon>Rhizobium/Agrobacterium group</taxon>
        <taxon>Rhizobium</taxon>
    </lineage>
</organism>
<dbReference type="RefSeq" id="WP_065282943.1">
    <property type="nucleotide sequence ID" value="NZ_CP016287.1"/>
</dbReference>
<geneLocation type="plasmid" evidence="2 3">
    <name>unnamed1</name>
</geneLocation>
<dbReference type="InterPro" id="IPR016181">
    <property type="entry name" value="Acyl_CoA_acyltransferase"/>
</dbReference>
<gene>
    <name evidence="2" type="ORF">BA011_26300</name>
</gene>
<dbReference type="EMBL" id="CP016287">
    <property type="protein sequence ID" value="ANP89291.1"/>
    <property type="molecule type" value="Genomic_DNA"/>
</dbReference>
<evidence type="ECO:0000313" key="2">
    <source>
        <dbReference type="EMBL" id="ANP89291.1"/>
    </source>
</evidence>
<name>A0A1B1CHS2_RHILE</name>
<sequence>MVRTIGQRQKPGKRRAKPRSPSPRAAHREPVASDQVVLVRTPGTKGRGGGHDGEAWRIEVNGKRCGTVFINLINAPPLGLHASIQIYLNLASQGRHIGQIAYAKAARASRYDTIYAHMQKANIASARAAEQAGFVDTTPPEERQKVMVWHRGSDSQGGPVEET</sequence>
<accession>A0A1B1CHS2</accession>
<dbReference type="Gene3D" id="3.40.630.30">
    <property type="match status" value="1"/>
</dbReference>
<dbReference type="AlphaFoldDB" id="A0A1B1CHS2"/>
<evidence type="ECO:0008006" key="4">
    <source>
        <dbReference type="Google" id="ProtNLM"/>
    </source>
</evidence>
<dbReference type="OrthoDB" id="9181051at2"/>
<proteinExistence type="predicted"/>
<evidence type="ECO:0000313" key="3">
    <source>
        <dbReference type="Proteomes" id="UP000092691"/>
    </source>
</evidence>